<feature type="chain" id="PRO_5029518729" description="non-specific serine/threonine protein kinase" evidence="22">
    <location>
        <begin position="24"/>
        <end position="675"/>
    </location>
</feature>
<feature type="transmembrane region" description="Helical" evidence="21">
    <location>
        <begin position="297"/>
        <end position="320"/>
    </location>
</feature>
<dbReference type="GO" id="GO:0005524">
    <property type="term" value="F:ATP binding"/>
    <property type="evidence" value="ECO:0007669"/>
    <property type="project" value="UniProtKB-UniRule"/>
</dbReference>
<dbReference type="InterPro" id="IPR013320">
    <property type="entry name" value="ConA-like_dom_sf"/>
</dbReference>
<comment type="catalytic activity">
    <reaction evidence="18">
        <text>L-threonyl-[protein] + ATP = O-phospho-L-threonyl-[protein] + ADP + H(+)</text>
        <dbReference type="Rhea" id="RHEA:46608"/>
        <dbReference type="Rhea" id="RHEA-COMP:11060"/>
        <dbReference type="Rhea" id="RHEA-COMP:11605"/>
        <dbReference type="ChEBI" id="CHEBI:15378"/>
        <dbReference type="ChEBI" id="CHEBI:30013"/>
        <dbReference type="ChEBI" id="CHEBI:30616"/>
        <dbReference type="ChEBI" id="CHEBI:61977"/>
        <dbReference type="ChEBI" id="CHEBI:456216"/>
        <dbReference type="EC" id="2.7.11.1"/>
    </reaction>
</comment>
<keyword evidence="16 21" id="KW-0472">Membrane</keyword>
<evidence type="ECO:0000256" key="9">
    <source>
        <dbReference type="ARBA" id="ARBA00022692"/>
    </source>
</evidence>
<keyword evidence="12 20" id="KW-0547">Nucleotide-binding</keyword>
<evidence type="ECO:0000259" key="23">
    <source>
        <dbReference type="PROSITE" id="PS50011"/>
    </source>
</evidence>
<dbReference type="AlphaFoldDB" id="A0A7J6G7X2"/>
<evidence type="ECO:0000256" key="16">
    <source>
        <dbReference type="ARBA" id="ARBA00023136"/>
    </source>
</evidence>
<dbReference type="CDD" id="cd14066">
    <property type="entry name" value="STKc_IRAK"/>
    <property type="match status" value="1"/>
</dbReference>
<evidence type="ECO:0000256" key="17">
    <source>
        <dbReference type="ARBA" id="ARBA00023170"/>
    </source>
</evidence>
<dbReference type="Pfam" id="PF00069">
    <property type="entry name" value="Pkinase"/>
    <property type="match status" value="1"/>
</dbReference>
<dbReference type="GO" id="GO:0005886">
    <property type="term" value="C:plasma membrane"/>
    <property type="evidence" value="ECO:0007669"/>
    <property type="project" value="UniProtKB-SubCell"/>
</dbReference>
<keyword evidence="10 22" id="KW-0732">Signal</keyword>
<evidence type="ECO:0000256" key="3">
    <source>
        <dbReference type="ARBA" id="ARBA00008536"/>
    </source>
</evidence>
<evidence type="ECO:0000256" key="22">
    <source>
        <dbReference type="SAM" id="SignalP"/>
    </source>
</evidence>
<proteinExistence type="inferred from homology"/>
<dbReference type="CDD" id="cd06899">
    <property type="entry name" value="lectin_legume_LecRK_Arcelin_ConA"/>
    <property type="match status" value="1"/>
</dbReference>
<dbReference type="InterPro" id="IPR000719">
    <property type="entry name" value="Prot_kinase_dom"/>
</dbReference>
<evidence type="ECO:0000256" key="5">
    <source>
        <dbReference type="ARBA" id="ARBA00012513"/>
    </source>
</evidence>
<comment type="caution">
    <text evidence="24">The sequence shown here is derived from an EMBL/GenBank/DDBJ whole genome shotgun (WGS) entry which is preliminary data.</text>
</comment>
<evidence type="ECO:0000256" key="20">
    <source>
        <dbReference type="PROSITE-ProRule" id="PRU10141"/>
    </source>
</evidence>
<feature type="domain" description="Protein kinase" evidence="23">
    <location>
        <begin position="352"/>
        <end position="628"/>
    </location>
</feature>
<dbReference type="InterPro" id="IPR017441">
    <property type="entry name" value="Protein_kinase_ATP_BS"/>
</dbReference>
<comment type="subcellular location">
    <subcellularLocation>
        <location evidence="1">Cell membrane</location>
        <topology evidence="1">Single-pass type I membrane protein</topology>
    </subcellularLocation>
</comment>
<evidence type="ECO:0000256" key="14">
    <source>
        <dbReference type="ARBA" id="ARBA00022840"/>
    </source>
</evidence>
<dbReference type="FunFam" id="3.30.200.20:FF:000178">
    <property type="entry name" value="serine/threonine-protein kinase PBS1-like"/>
    <property type="match status" value="1"/>
</dbReference>
<comment type="catalytic activity">
    <reaction evidence="19">
        <text>L-seryl-[protein] + ATP = O-phospho-L-seryl-[protein] + ADP + H(+)</text>
        <dbReference type="Rhea" id="RHEA:17989"/>
        <dbReference type="Rhea" id="RHEA-COMP:9863"/>
        <dbReference type="Rhea" id="RHEA-COMP:11604"/>
        <dbReference type="ChEBI" id="CHEBI:15378"/>
        <dbReference type="ChEBI" id="CHEBI:29999"/>
        <dbReference type="ChEBI" id="CHEBI:30616"/>
        <dbReference type="ChEBI" id="CHEBI:83421"/>
        <dbReference type="ChEBI" id="CHEBI:456216"/>
        <dbReference type="EC" id="2.7.11.1"/>
    </reaction>
</comment>
<dbReference type="SUPFAM" id="SSF49899">
    <property type="entry name" value="Concanavalin A-like lectins/glucanases"/>
    <property type="match status" value="1"/>
</dbReference>
<evidence type="ECO:0000256" key="4">
    <source>
        <dbReference type="ARBA" id="ARBA00010217"/>
    </source>
</evidence>
<keyword evidence="14 20" id="KW-0067">ATP-binding</keyword>
<evidence type="ECO:0000256" key="13">
    <source>
        <dbReference type="ARBA" id="ARBA00022777"/>
    </source>
</evidence>
<reference evidence="24 25" key="1">
    <citation type="journal article" date="2020" name="bioRxiv">
        <title>Sequence and annotation of 42 cannabis genomes reveals extensive copy number variation in cannabinoid synthesis and pathogen resistance genes.</title>
        <authorList>
            <person name="Mckernan K.J."/>
            <person name="Helbert Y."/>
            <person name="Kane L.T."/>
            <person name="Ebling H."/>
            <person name="Zhang L."/>
            <person name="Liu B."/>
            <person name="Eaton Z."/>
            <person name="Mclaughlin S."/>
            <person name="Kingan S."/>
            <person name="Baybayan P."/>
            <person name="Concepcion G."/>
            <person name="Jordan M."/>
            <person name="Riva A."/>
            <person name="Barbazuk W."/>
            <person name="Harkins T."/>
        </authorList>
    </citation>
    <scope>NUCLEOTIDE SEQUENCE [LARGE SCALE GENOMIC DNA]</scope>
    <source>
        <strain evidence="25">cv. Jamaican Lion 4</strain>
        <tissue evidence="24">Leaf</tissue>
    </source>
</reference>
<evidence type="ECO:0000256" key="7">
    <source>
        <dbReference type="ARBA" id="ARBA00022527"/>
    </source>
</evidence>
<dbReference type="FunFam" id="1.10.510.10:FF:000108">
    <property type="entry name" value="L-type lectin-domain containing receptor kinase S.4"/>
    <property type="match status" value="1"/>
</dbReference>
<keyword evidence="8" id="KW-0808">Transferase</keyword>
<dbReference type="Gene3D" id="1.10.510.10">
    <property type="entry name" value="Transferase(Phosphotransferase) domain 1"/>
    <property type="match status" value="1"/>
</dbReference>
<dbReference type="FunFam" id="2.60.120.200:FF:000096">
    <property type="entry name" value="L-type lectin-domain containing receptor kinase V.9"/>
    <property type="match status" value="1"/>
</dbReference>
<dbReference type="InterPro" id="IPR001220">
    <property type="entry name" value="Legume_lectin_dom"/>
</dbReference>
<dbReference type="PROSITE" id="PS00108">
    <property type="entry name" value="PROTEIN_KINASE_ST"/>
    <property type="match status" value="1"/>
</dbReference>
<dbReference type="EMBL" id="JAATIP010000070">
    <property type="protein sequence ID" value="KAF4379051.1"/>
    <property type="molecule type" value="Genomic_DNA"/>
</dbReference>
<gene>
    <name evidence="24" type="ORF">F8388_022138</name>
</gene>
<comment type="similarity">
    <text evidence="3">In the N-terminal section; belongs to the leguminous lectin family.</text>
</comment>
<dbReference type="PROSITE" id="PS50011">
    <property type="entry name" value="PROTEIN_KINASE_DOM"/>
    <property type="match status" value="1"/>
</dbReference>
<dbReference type="PANTHER" id="PTHR27007">
    <property type="match status" value="1"/>
</dbReference>
<evidence type="ECO:0000256" key="11">
    <source>
        <dbReference type="ARBA" id="ARBA00022734"/>
    </source>
</evidence>
<evidence type="ECO:0000313" key="24">
    <source>
        <dbReference type="EMBL" id="KAF4379051.1"/>
    </source>
</evidence>
<evidence type="ECO:0000313" key="25">
    <source>
        <dbReference type="Proteomes" id="UP000525078"/>
    </source>
</evidence>
<evidence type="ECO:0000256" key="18">
    <source>
        <dbReference type="ARBA" id="ARBA00047899"/>
    </source>
</evidence>
<keyword evidence="13" id="KW-0418">Kinase</keyword>
<comment type="similarity">
    <text evidence="4">In the C-terminal section; belongs to the protein kinase superfamily. Ser/Thr protein kinase family.</text>
</comment>
<dbReference type="InterPro" id="IPR011009">
    <property type="entry name" value="Kinase-like_dom_sf"/>
</dbReference>
<evidence type="ECO:0000256" key="12">
    <source>
        <dbReference type="ARBA" id="ARBA00022741"/>
    </source>
</evidence>
<name>A0A7J6G7X2_CANSA</name>
<feature type="signal peptide" evidence="22">
    <location>
        <begin position="1"/>
        <end position="23"/>
    </location>
</feature>
<keyword evidence="9 21" id="KW-0812">Transmembrane</keyword>
<dbReference type="SMART" id="SM00220">
    <property type="entry name" value="S_TKc"/>
    <property type="match status" value="1"/>
</dbReference>
<dbReference type="GO" id="GO:0030246">
    <property type="term" value="F:carbohydrate binding"/>
    <property type="evidence" value="ECO:0007669"/>
    <property type="project" value="UniProtKB-KW"/>
</dbReference>
<dbReference type="PROSITE" id="PS00107">
    <property type="entry name" value="PROTEIN_KINASE_ATP"/>
    <property type="match status" value="1"/>
</dbReference>
<keyword evidence="15 21" id="KW-1133">Transmembrane helix</keyword>
<accession>A0A7J6G7X2</accession>
<evidence type="ECO:0000256" key="1">
    <source>
        <dbReference type="ARBA" id="ARBA00004251"/>
    </source>
</evidence>
<keyword evidence="17" id="KW-0675">Receptor</keyword>
<evidence type="ECO:0000256" key="8">
    <source>
        <dbReference type="ARBA" id="ARBA00022679"/>
    </source>
</evidence>
<organism evidence="24 25">
    <name type="scientific">Cannabis sativa</name>
    <name type="common">Hemp</name>
    <name type="synonym">Marijuana</name>
    <dbReference type="NCBI Taxonomy" id="3483"/>
    <lineage>
        <taxon>Eukaryota</taxon>
        <taxon>Viridiplantae</taxon>
        <taxon>Streptophyta</taxon>
        <taxon>Embryophyta</taxon>
        <taxon>Tracheophyta</taxon>
        <taxon>Spermatophyta</taxon>
        <taxon>Magnoliopsida</taxon>
        <taxon>eudicotyledons</taxon>
        <taxon>Gunneridae</taxon>
        <taxon>Pentapetalae</taxon>
        <taxon>rosids</taxon>
        <taxon>fabids</taxon>
        <taxon>Rosales</taxon>
        <taxon>Cannabaceae</taxon>
        <taxon>Cannabis</taxon>
    </lineage>
</organism>
<evidence type="ECO:0000256" key="15">
    <source>
        <dbReference type="ARBA" id="ARBA00022989"/>
    </source>
</evidence>
<feature type="binding site" evidence="20">
    <location>
        <position position="382"/>
    </location>
    <ligand>
        <name>ATP</name>
        <dbReference type="ChEBI" id="CHEBI:30616"/>
    </ligand>
</feature>
<dbReference type="InterPro" id="IPR050528">
    <property type="entry name" value="L-type_Lectin-RKs"/>
</dbReference>
<dbReference type="Pfam" id="PF00139">
    <property type="entry name" value="Lectin_legB"/>
    <property type="match status" value="1"/>
</dbReference>
<dbReference type="GO" id="GO:0004674">
    <property type="term" value="F:protein serine/threonine kinase activity"/>
    <property type="evidence" value="ECO:0007669"/>
    <property type="project" value="UniProtKB-KW"/>
</dbReference>
<keyword evidence="6" id="KW-1003">Cell membrane</keyword>
<dbReference type="InterPro" id="IPR008271">
    <property type="entry name" value="Ser/Thr_kinase_AS"/>
</dbReference>
<keyword evidence="11" id="KW-0430">Lectin</keyword>
<evidence type="ECO:0000256" key="6">
    <source>
        <dbReference type="ARBA" id="ARBA00022475"/>
    </source>
</evidence>
<protein>
    <recommendedName>
        <fullName evidence="5">non-specific serine/threonine protein kinase</fullName>
        <ecNumber evidence="5">2.7.11.1</ecNumber>
    </recommendedName>
</protein>
<dbReference type="Gene3D" id="2.60.120.200">
    <property type="match status" value="1"/>
</dbReference>
<evidence type="ECO:0000256" key="21">
    <source>
        <dbReference type="SAM" id="Phobius"/>
    </source>
</evidence>
<dbReference type="Proteomes" id="UP000525078">
    <property type="component" value="Unassembled WGS sequence"/>
</dbReference>
<dbReference type="SUPFAM" id="SSF56112">
    <property type="entry name" value="Protein kinase-like (PK-like)"/>
    <property type="match status" value="1"/>
</dbReference>
<sequence length="675" mass="75067">MTMATQFSLAFLIFSSLIVSAQPQDLSFVFHGFKGNETDLKREGGSIIKNNGELRLTNRSQNVIGHAFYSKPIQMFNPNSSSYPNVSSFSTHFVFAIVNRGSDPGGYGLAFTIAPKTRFPGAEAGHFLGLFNSRNDNDSTNHVFAVEFDTVNGYNQLTDTSGNHVGINKNGMDSLTSKPAAYHSGGSDEEVDLESGDPIQAWIDYDGKTGFVNVTVGPESLDKKPSQPLMSHWINLTEVFLPNMYVGFSSSTGMKSSSHYVLGWSFSLNGEAPPLNLSLLPKPPKENTPSSLKTSTVVLIAVLSTLVLTLLGVLFILTLYKRIMPFERLEDWELDCPHRFRYKDLYLATKGFKETEIVGVGGFGAVFRGVIPTTGVEIAVKKITRSSKEGMKEFAAEIESLGRLRHKNLVNLQGWCKKKNNLLIVYDYIPYGSLDSLIFHPKDDVVLSWEQRFNIIKGVASGLLYLHEEWEQVVIHRDVKSSNVLIDLDMNPRLGDFGLARIHDHGELSHTTGVVGTIGYIAPELARVGRASTSTDVFAYGALLLEVATGKRPIGSGHFVLVDWVMECFEKSRLLDVVDQKLGLEFVVKEMELVLKLGLLCSHYRPECRPNMRQVIRYLNWEEELPMIENWGVFDSGRKSELDSKFMQGISNDKIRSYRSSSLGAISYSSFDAGR</sequence>
<evidence type="ECO:0000256" key="19">
    <source>
        <dbReference type="ARBA" id="ARBA00048679"/>
    </source>
</evidence>
<dbReference type="EC" id="2.7.11.1" evidence="5"/>
<keyword evidence="7" id="KW-0723">Serine/threonine-protein kinase</keyword>
<dbReference type="Gene3D" id="3.30.200.20">
    <property type="entry name" value="Phosphorylase Kinase, domain 1"/>
    <property type="match status" value="1"/>
</dbReference>
<evidence type="ECO:0000256" key="2">
    <source>
        <dbReference type="ARBA" id="ARBA00007606"/>
    </source>
</evidence>
<comment type="similarity">
    <text evidence="2">Belongs to the leguminous lectin family.</text>
</comment>
<evidence type="ECO:0000256" key="10">
    <source>
        <dbReference type="ARBA" id="ARBA00022729"/>
    </source>
</evidence>